<comment type="similarity">
    <text evidence="2">Belongs to the NAD(P)-dependent epimerase/dehydratase family. Dihydroflavonol-4-reductase subfamily.</text>
</comment>
<dbReference type="OrthoDB" id="2735536at2759"/>
<dbReference type="PANTHER" id="PTHR10366:SF564">
    <property type="entry name" value="STEROL-4-ALPHA-CARBOXYLATE 3-DEHYDROGENASE, DECARBOXYLATING"/>
    <property type="match status" value="1"/>
</dbReference>
<name>W9X7Y3_9EURO</name>
<dbReference type="Pfam" id="PF01370">
    <property type="entry name" value="Epimerase"/>
    <property type="match status" value="1"/>
</dbReference>
<feature type="domain" description="NAD-dependent epimerase/dehydratase" evidence="3">
    <location>
        <begin position="7"/>
        <end position="201"/>
    </location>
</feature>
<dbReference type="InterPro" id="IPR036291">
    <property type="entry name" value="NAD(P)-bd_dom_sf"/>
</dbReference>
<dbReference type="InterPro" id="IPR001509">
    <property type="entry name" value="Epimerase_deHydtase"/>
</dbReference>
<dbReference type="Proteomes" id="UP000019471">
    <property type="component" value="Unassembled WGS sequence"/>
</dbReference>
<keyword evidence="1" id="KW-0560">Oxidoreductase</keyword>
<protein>
    <recommendedName>
        <fullName evidence="3">NAD-dependent epimerase/dehydratase domain-containing protein</fullName>
    </recommendedName>
</protein>
<dbReference type="GO" id="GO:0016616">
    <property type="term" value="F:oxidoreductase activity, acting on the CH-OH group of donors, NAD or NADP as acceptor"/>
    <property type="evidence" value="ECO:0007669"/>
    <property type="project" value="TreeGrafter"/>
</dbReference>
<dbReference type="RefSeq" id="XP_007742978.1">
    <property type="nucleotide sequence ID" value="XM_007744788.1"/>
</dbReference>
<evidence type="ECO:0000313" key="5">
    <source>
        <dbReference type="Proteomes" id="UP000019471"/>
    </source>
</evidence>
<dbReference type="PANTHER" id="PTHR10366">
    <property type="entry name" value="NAD DEPENDENT EPIMERASE/DEHYDRATASE"/>
    <property type="match status" value="1"/>
</dbReference>
<dbReference type="eggNOG" id="KOG1502">
    <property type="taxonomic scope" value="Eukaryota"/>
</dbReference>
<evidence type="ECO:0000256" key="1">
    <source>
        <dbReference type="ARBA" id="ARBA00023002"/>
    </source>
</evidence>
<dbReference type="InterPro" id="IPR050425">
    <property type="entry name" value="NAD(P)_dehydrat-like"/>
</dbReference>
<gene>
    <name evidence="4" type="ORF">A1O5_04180</name>
</gene>
<evidence type="ECO:0000256" key="2">
    <source>
        <dbReference type="ARBA" id="ARBA00023445"/>
    </source>
</evidence>
<organism evidence="4 5">
    <name type="scientific">Cladophialophora psammophila CBS 110553</name>
    <dbReference type="NCBI Taxonomy" id="1182543"/>
    <lineage>
        <taxon>Eukaryota</taxon>
        <taxon>Fungi</taxon>
        <taxon>Dikarya</taxon>
        <taxon>Ascomycota</taxon>
        <taxon>Pezizomycotina</taxon>
        <taxon>Eurotiomycetes</taxon>
        <taxon>Chaetothyriomycetidae</taxon>
        <taxon>Chaetothyriales</taxon>
        <taxon>Herpotrichiellaceae</taxon>
        <taxon>Cladophialophora</taxon>
    </lineage>
</organism>
<evidence type="ECO:0000313" key="4">
    <source>
        <dbReference type="EMBL" id="EXJ73031.1"/>
    </source>
</evidence>
<accession>W9X7Y3</accession>
<evidence type="ECO:0000259" key="3">
    <source>
        <dbReference type="Pfam" id="PF01370"/>
    </source>
</evidence>
<proteinExistence type="inferred from homology"/>
<dbReference type="Gene3D" id="3.40.50.720">
    <property type="entry name" value="NAD(P)-binding Rossmann-like Domain"/>
    <property type="match status" value="1"/>
</dbReference>
<dbReference type="STRING" id="1182543.W9X7Y3"/>
<dbReference type="AlphaFoldDB" id="W9X7Y3"/>
<dbReference type="EMBL" id="AMGX01000005">
    <property type="protein sequence ID" value="EXJ73031.1"/>
    <property type="molecule type" value="Genomic_DNA"/>
</dbReference>
<sequence length="346" mass="38160">MSSKTTVLLTGASGSLGASTLARLAADSNIHVIAVLRSFAQSEAALRSRYASQVSGGRLSFAEIPDMTIPNVFDEVASRADAIIHIATPLAYDNLMEKLIKPSWAIVHNVLSAAEKSGRARRVIVTGSMVSTMRVDDMFSGKTISEESWNPIPLEEAETSPSNAYQYSKVSAEKKAWEFMNEKPRGFDLIFLLAPSITGKSLQAGFKPEKGNLGGQPGLYRGLFDLDRPGFLYPFFMDVEDVSRIHIQALSRSIPGNQRYMFHSPELMVANDIARAVREDFPQLRDRVPAPEEDAGGGPPLNLVRTDMSKFEKAFGRQQWKSARDSARETVEDIVAYDERQKQAAQ</sequence>
<dbReference type="GeneID" id="19188905"/>
<keyword evidence="5" id="KW-1185">Reference proteome</keyword>
<dbReference type="SUPFAM" id="SSF51735">
    <property type="entry name" value="NAD(P)-binding Rossmann-fold domains"/>
    <property type="match status" value="1"/>
</dbReference>
<dbReference type="HOGENOM" id="CLU_007383_9_2_1"/>
<comment type="caution">
    <text evidence="4">The sequence shown here is derived from an EMBL/GenBank/DDBJ whole genome shotgun (WGS) entry which is preliminary data.</text>
</comment>
<reference evidence="4 5" key="1">
    <citation type="submission" date="2013-03" db="EMBL/GenBank/DDBJ databases">
        <title>The Genome Sequence of Cladophialophora psammophila CBS 110553.</title>
        <authorList>
            <consortium name="The Broad Institute Genomics Platform"/>
            <person name="Cuomo C."/>
            <person name="de Hoog S."/>
            <person name="Gorbushina A."/>
            <person name="Walker B."/>
            <person name="Young S.K."/>
            <person name="Zeng Q."/>
            <person name="Gargeya S."/>
            <person name="Fitzgerald M."/>
            <person name="Haas B."/>
            <person name="Abouelleil A."/>
            <person name="Allen A.W."/>
            <person name="Alvarado L."/>
            <person name="Arachchi H.M."/>
            <person name="Berlin A.M."/>
            <person name="Chapman S.B."/>
            <person name="Gainer-Dewar J."/>
            <person name="Goldberg J."/>
            <person name="Griggs A."/>
            <person name="Gujja S."/>
            <person name="Hansen M."/>
            <person name="Howarth C."/>
            <person name="Imamovic A."/>
            <person name="Ireland A."/>
            <person name="Larimer J."/>
            <person name="McCowan C."/>
            <person name="Murphy C."/>
            <person name="Pearson M."/>
            <person name="Poon T.W."/>
            <person name="Priest M."/>
            <person name="Roberts A."/>
            <person name="Saif S."/>
            <person name="Shea T."/>
            <person name="Sisk P."/>
            <person name="Sykes S."/>
            <person name="Wortman J."/>
            <person name="Nusbaum C."/>
            <person name="Birren B."/>
        </authorList>
    </citation>
    <scope>NUCLEOTIDE SEQUENCE [LARGE SCALE GENOMIC DNA]</scope>
    <source>
        <strain evidence="4 5">CBS 110553</strain>
    </source>
</reference>